<comment type="caution">
    <text evidence="3">The sequence shown here is derived from an EMBL/GenBank/DDBJ whole genome shotgun (WGS) entry which is preliminary data.</text>
</comment>
<dbReference type="SUPFAM" id="SSF52058">
    <property type="entry name" value="L domain-like"/>
    <property type="match status" value="1"/>
</dbReference>
<dbReference type="PANTHER" id="PTHR18849:SF0">
    <property type="entry name" value="CILIA- AND FLAGELLA-ASSOCIATED PROTEIN 410-RELATED"/>
    <property type="match status" value="1"/>
</dbReference>
<evidence type="ECO:0000256" key="1">
    <source>
        <dbReference type="ARBA" id="ARBA00022614"/>
    </source>
</evidence>
<protein>
    <recommendedName>
        <fullName evidence="5">Leucine Rich repeat-containing domain protein</fullName>
    </recommendedName>
</protein>
<sequence>MIGFISSYTNNAIAYKTVSMTDQSDLSTCSQVSIADGKLTEVIILLRSRGEQLDTISKVNLWGLGISDASILSKMTNLRIVSMSTNLLCSLDPFSACVHLQELYLRSNQIADIHQVGHLKFLTKLRKLWLENNPCCAPETTDQYRYSIIRNLASLTHLDLKAVTQDERNKSAVNGILLTAPPSPTETALVATTTTILPPAEVTLSNPVESQHNGADTLSSEAETIRMDTSSIDEQLDSAELMHVVENEKGLSEHTKEPNGIQTNDKTIVDETQINVVHPQSPPAVSPNFDVNSATLMETNKIRHEYGLQPLIKSKISPPVRNLQSPGREQERLIRNAVFRLLRTLNSRSLEMVIHAAERQIYRLERRHAEVNGFRQSVVQDEDWTESSNYDCTNYLDNTL</sequence>
<proteinExistence type="predicted"/>
<dbReference type="Proteomes" id="UP000230066">
    <property type="component" value="Unassembled WGS sequence"/>
</dbReference>
<dbReference type="PROSITE" id="PS51450">
    <property type="entry name" value="LRR"/>
    <property type="match status" value="1"/>
</dbReference>
<gene>
    <name evidence="3" type="ORF">D915_008061</name>
</gene>
<keyword evidence="2" id="KW-0677">Repeat</keyword>
<evidence type="ECO:0000313" key="3">
    <source>
        <dbReference type="EMBL" id="THD21063.1"/>
    </source>
</evidence>
<accession>A0A4E0R155</accession>
<dbReference type="InterPro" id="IPR032675">
    <property type="entry name" value="LRR_dom_sf"/>
</dbReference>
<dbReference type="Gene3D" id="3.80.10.10">
    <property type="entry name" value="Ribonuclease Inhibitor"/>
    <property type="match status" value="1"/>
</dbReference>
<organism evidence="3 4">
    <name type="scientific">Fasciola hepatica</name>
    <name type="common">Liver fluke</name>
    <dbReference type="NCBI Taxonomy" id="6192"/>
    <lineage>
        <taxon>Eukaryota</taxon>
        <taxon>Metazoa</taxon>
        <taxon>Spiralia</taxon>
        <taxon>Lophotrochozoa</taxon>
        <taxon>Platyhelminthes</taxon>
        <taxon>Trematoda</taxon>
        <taxon>Digenea</taxon>
        <taxon>Plagiorchiida</taxon>
        <taxon>Echinostomata</taxon>
        <taxon>Echinostomatoidea</taxon>
        <taxon>Fasciolidae</taxon>
        <taxon>Fasciola</taxon>
    </lineage>
</organism>
<dbReference type="EMBL" id="JXXN02003892">
    <property type="protein sequence ID" value="THD21063.1"/>
    <property type="molecule type" value="Genomic_DNA"/>
</dbReference>
<reference evidence="3" key="1">
    <citation type="submission" date="2019-03" db="EMBL/GenBank/DDBJ databases">
        <title>Improved annotation for the trematode Fasciola hepatica.</title>
        <authorList>
            <person name="Choi Y.-J."/>
            <person name="Martin J."/>
            <person name="Mitreva M."/>
        </authorList>
    </citation>
    <scope>NUCLEOTIDE SEQUENCE [LARGE SCALE GENOMIC DNA]</scope>
</reference>
<name>A0A4E0R155_FASHE</name>
<dbReference type="AlphaFoldDB" id="A0A4E0R155"/>
<evidence type="ECO:0000313" key="4">
    <source>
        <dbReference type="Proteomes" id="UP000230066"/>
    </source>
</evidence>
<evidence type="ECO:0000256" key="2">
    <source>
        <dbReference type="ARBA" id="ARBA00022737"/>
    </source>
</evidence>
<dbReference type="InterPro" id="IPR001611">
    <property type="entry name" value="Leu-rich_rpt"/>
</dbReference>
<dbReference type="PANTHER" id="PTHR18849">
    <property type="entry name" value="LEUCINE RICH REPEAT PROTEIN"/>
    <property type="match status" value="1"/>
</dbReference>
<evidence type="ECO:0008006" key="5">
    <source>
        <dbReference type="Google" id="ProtNLM"/>
    </source>
</evidence>
<keyword evidence="4" id="KW-1185">Reference proteome</keyword>
<keyword evidence="1" id="KW-0433">Leucine-rich repeat</keyword>